<evidence type="ECO:0000313" key="2">
    <source>
        <dbReference type="EMBL" id="URE21783.1"/>
    </source>
</evidence>
<evidence type="ECO:0000313" key="3">
    <source>
        <dbReference type="EMBL" id="URE25388.1"/>
    </source>
</evidence>
<feature type="compositionally biased region" description="Basic and acidic residues" evidence="1">
    <location>
        <begin position="1"/>
        <end position="20"/>
    </location>
</feature>
<dbReference type="EMBL" id="CP097509">
    <property type="protein sequence ID" value="URE21783.1"/>
    <property type="molecule type" value="Genomic_DNA"/>
</dbReference>
<dbReference type="Proteomes" id="UP001055439">
    <property type="component" value="Chromosome 8"/>
</dbReference>
<feature type="region of interest" description="Disordered" evidence="1">
    <location>
        <begin position="1"/>
        <end position="32"/>
    </location>
</feature>
<evidence type="ECO:0000313" key="4">
    <source>
        <dbReference type="Proteomes" id="UP001055439"/>
    </source>
</evidence>
<dbReference type="Proteomes" id="UP001055439">
    <property type="component" value="Chromosome 7"/>
</dbReference>
<name>A0A9E7H244_9LILI</name>
<proteinExistence type="predicted"/>
<dbReference type="EMBL" id="CP097510">
    <property type="protein sequence ID" value="URE25388.1"/>
    <property type="molecule type" value="Genomic_DNA"/>
</dbReference>
<reference evidence="2" key="1">
    <citation type="submission" date="2022-05" db="EMBL/GenBank/DDBJ databases">
        <title>The Musa troglodytarum L. genome provides insights into the mechanism of non-climacteric behaviour and enrichment of carotenoids.</title>
        <authorList>
            <person name="Wang J."/>
        </authorList>
    </citation>
    <scope>NUCLEOTIDE SEQUENCE</scope>
    <source>
        <tissue evidence="2">Leaf</tissue>
    </source>
</reference>
<gene>
    <name evidence="2" type="ORF">MUK42_11819</name>
    <name evidence="3" type="ORF">MUK42_15353</name>
</gene>
<evidence type="ECO:0000256" key="1">
    <source>
        <dbReference type="SAM" id="MobiDB-lite"/>
    </source>
</evidence>
<sequence length="94" mass="10532">MLSGEERVEPRIAPHPEEVALTKPNPLRGRNGTMAGPLLLMCSSKAGYFAKKARQVTDQLDEELGYLKWIKITPQSSPLQQERGKLHNRKPLPS</sequence>
<organism evidence="2 4">
    <name type="scientific">Musa troglodytarum</name>
    <name type="common">fe'i banana</name>
    <dbReference type="NCBI Taxonomy" id="320322"/>
    <lineage>
        <taxon>Eukaryota</taxon>
        <taxon>Viridiplantae</taxon>
        <taxon>Streptophyta</taxon>
        <taxon>Embryophyta</taxon>
        <taxon>Tracheophyta</taxon>
        <taxon>Spermatophyta</taxon>
        <taxon>Magnoliopsida</taxon>
        <taxon>Liliopsida</taxon>
        <taxon>Zingiberales</taxon>
        <taxon>Musaceae</taxon>
        <taxon>Musa</taxon>
    </lineage>
</organism>
<dbReference type="AlphaFoldDB" id="A0A9E7H244"/>
<accession>A0A9E7H244</accession>
<keyword evidence="4" id="KW-1185">Reference proteome</keyword>
<protein>
    <submittedName>
        <fullName evidence="2">Uncharacterized protein</fullName>
    </submittedName>
</protein>